<comment type="subunit">
    <text evidence="4">This enzyme consists of two polypeptide chains, which are synthesized in precursor form from a single polypeptide.</text>
</comment>
<comment type="catalytic activity">
    <reaction evidence="1 4">
        <text>an S-substituted glutathione + H2O = an S-substituted L-cysteinylglycine + L-glutamate</text>
        <dbReference type="Rhea" id="RHEA:59468"/>
        <dbReference type="ChEBI" id="CHEBI:15377"/>
        <dbReference type="ChEBI" id="CHEBI:29985"/>
        <dbReference type="ChEBI" id="CHEBI:90779"/>
        <dbReference type="ChEBI" id="CHEBI:143103"/>
        <dbReference type="EC" id="3.4.19.13"/>
    </reaction>
</comment>
<evidence type="ECO:0000313" key="6">
    <source>
        <dbReference type="Proteomes" id="UP001597186"/>
    </source>
</evidence>
<dbReference type="InterPro" id="IPR052896">
    <property type="entry name" value="GGT-like_enzyme"/>
</dbReference>
<comment type="pathway">
    <text evidence="4">Sulfur metabolism; glutathione metabolism.</text>
</comment>
<keyword evidence="4" id="KW-0378">Hydrolase</keyword>
<dbReference type="InterPro" id="IPR000101">
    <property type="entry name" value="GGT_peptidase"/>
</dbReference>
<protein>
    <recommendedName>
        <fullName evidence="4">Glutathione hydrolase proenzyme</fullName>
        <ecNumber evidence="4">2.3.2.2</ecNumber>
        <ecNumber evidence="4">3.4.19.13</ecNumber>
    </recommendedName>
    <component>
        <recommendedName>
            <fullName evidence="4">Glutathione hydrolase large chain</fullName>
        </recommendedName>
    </component>
    <component>
        <recommendedName>
            <fullName evidence="4">Glutathione hydrolase small chain</fullName>
        </recommendedName>
    </component>
</protein>
<evidence type="ECO:0000313" key="5">
    <source>
        <dbReference type="EMBL" id="MFD1510176.1"/>
    </source>
</evidence>
<dbReference type="EMBL" id="JBHUDD010000059">
    <property type="protein sequence ID" value="MFD1510176.1"/>
    <property type="molecule type" value="Genomic_DNA"/>
</dbReference>
<dbReference type="PANTHER" id="PTHR43881:SF1">
    <property type="entry name" value="GAMMA-GLUTAMYLTRANSPEPTIDASE (AFU_ORTHOLOGUE AFUA_4G13580)"/>
    <property type="match status" value="1"/>
</dbReference>
<keyword evidence="6" id="KW-1185">Reference proteome</keyword>
<dbReference type="GO" id="GO:0103068">
    <property type="term" value="F:leukotriene C4 gamma-glutamyl transferase activity"/>
    <property type="evidence" value="ECO:0007669"/>
    <property type="project" value="UniProtKB-EC"/>
</dbReference>
<dbReference type="InterPro" id="IPR029055">
    <property type="entry name" value="Ntn_hydrolases_N"/>
</dbReference>
<dbReference type="SUPFAM" id="SSF56235">
    <property type="entry name" value="N-terminal nucleophile aminohydrolases (Ntn hydrolases)"/>
    <property type="match status" value="1"/>
</dbReference>
<keyword evidence="4" id="KW-0317">Glutathione biosynthesis</keyword>
<dbReference type="Gene3D" id="1.10.246.130">
    <property type="match status" value="1"/>
</dbReference>
<accession>A0ABW4EHN4</accession>
<keyword evidence="4 5" id="KW-0012">Acyltransferase</keyword>
<keyword evidence="4 5" id="KW-0808">Transferase</keyword>
<comment type="catalytic activity">
    <reaction evidence="2 4">
        <text>glutathione + H2O = L-cysteinylglycine + L-glutamate</text>
        <dbReference type="Rhea" id="RHEA:28807"/>
        <dbReference type="ChEBI" id="CHEBI:15377"/>
        <dbReference type="ChEBI" id="CHEBI:29985"/>
        <dbReference type="ChEBI" id="CHEBI:57925"/>
        <dbReference type="ChEBI" id="CHEBI:61694"/>
        <dbReference type="EC" id="3.4.19.13"/>
    </reaction>
</comment>
<dbReference type="InterPro" id="IPR043138">
    <property type="entry name" value="GGT_lsub"/>
</dbReference>
<comment type="similarity">
    <text evidence="4">Belongs to the gamma-glutamyltransferase family.</text>
</comment>
<gene>
    <name evidence="5" type="primary">ggt</name>
    <name evidence="5" type="ORF">ACFTOW_12265</name>
</gene>
<proteinExistence type="inferred from homology"/>
<comment type="catalytic activity">
    <reaction evidence="3 4">
        <text>an N-terminal (5-L-glutamyl)-[peptide] + an alpha-amino acid = 5-L-glutamyl amino acid + an N-terminal L-alpha-aminoacyl-[peptide]</text>
        <dbReference type="Rhea" id="RHEA:23904"/>
        <dbReference type="Rhea" id="RHEA-COMP:9780"/>
        <dbReference type="Rhea" id="RHEA-COMP:9795"/>
        <dbReference type="ChEBI" id="CHEBI:77644"/>
        <dbReference type="ChEBI" id="CHEBI:78597"/>
        <dbReference type="ChEBI" id="CHEBI:78599"/>
        <dbReference type="ChEBI" id="CHEBI:78608"/>
        <dbReference type="EC" id="2.3.2.2"/>
    </reaction>
</comment>
<reference evidence="6" key="1">
    <citation type="journal article" date="2019" name="Int. J. Syst. Evol. Microbiol.">
        <title>The Global Catalogue of Microorganisms (GCM) 10K type strain sequencing project: providing services to taxonomists for standard genome sequencing and annotation.</title>
        <authorList>
            <consortium name="The Broad Institute Genomics Platform"/>
            <consortium name="The Broad Institute Genome Sequencing Center for Infectious Disease"/>
            <person name="Wu L."/>
            <person name="Ma J."/>
        </authorList>
    </citation>
    <scope>NUCLEOTIDE SEQUENCE [LARGE SCALE GENOMIC DNA]</scope>
    <source>
        <strain evidence="6">CGMCC 1.12477</strain>
    </source>
</reference>
<evidence type="ECO:0000256" key="2">
    <source>
        <dbReference type="ARBA" id="ARBA00001089"/>
    </source>
</evidence>
<keyword evidence="4" id="KW-0865">Zymogen</keyword>
<sequence length="528" mass="55930">MRDFQSPGRSPARSTDAMAATSHPLSTLAALDILRAGGNAMDAAICAAAVQAVVEPQSTGIGGDCFALYCPNGSDEVIAFNGSGRAPQGATIDAYRAKGLTEVPRHGPHAVTVPGAIDGWCQLLADHGRLDMAAVLAPAIHYAEHGYVVHDRVAFDWKATQDALAADPHSARIFLPGGQAPSAGDLHRQPELAETLRTIAKNGRAGFYEGPVAEDMVARLQELGGVHTMQDFADTKGDYVTPIAADYRGVRVHQVPPNNQGLTALVMFNLMARHDLTGLDPMGVDKLHLEVEAGRLAFHQRNTRMADPAASAGVVEELLSNAFTDRLAAEMDPTRAMDHLPDADLAMSDTVYISIVDSDRNAVSFINSTYYAFGSAVTAPKSGVVLQNRGHSFKLDPDHPNAIAPGKRPLHTIMPGMVTGAGKALMPFGVMGGDYQPFGHVHVLTNLLDHGMDIQEAIDCPRVFHEKGAVVAETGVPEQTVQGLKARGHKVIAADAPHGGAQAIWIDWDKGTLTGGSDPRKDGLALGY</sequence>
<dbReference type="Pfam" id="PF01019">
    <property type="entry name" value="G_glu_transpept"/>
    <property type="match status" value="1"/>
</dbReference>
<dbReference type="RefSeq" id="WP_379916085.1">
    <property type="nucleotide sequence ID" value="NZ_JBHUDD010000059.1"/>
</dbReference>
<organism evidence="5 6">
    <name type="scientific">Lacimonas salitolerans</name>
    <dbReference type="NCBI Taxonomy" id="1323750"/>
    <lineage>
        <taxon>Bacteria</taxon>
        <taxon>Pseudomonadati</taxon>
        <taxon>Pseudomonadota</taxon>
        <taxon>Alphaproteobacteria</taxon>
        <taxon>Rhodobacterales</taxon>
        <taxon>Paracoccaceae</taxon>
        <taxon>Lacimonas</taxon>
    </lineage>
</organism>
<evidence type="ECO:0000256" key="1">
    <source>
        <dbReference type="ARBA" id="ARBA00001049"/>
    </source>
</evidence>
<dbReference type="EC" id="2.3.2.2" evidence="4"/>
<dbReference type="PRINTS" id="PR01210">
    <property type="entry name" value="GGTRANSPTASE"/>
</dbReference>
<comment type="caution">
    <text evidence="5">The sequence shown here is derived from an EMBL/GenBank/DDBJ whole genome shotgun (WGS) entry which is preliminary data.</text>
</comment>
<dbReference type="EC" id="3.4.19.13" evidence="4"/>
<evidence type="ECO:0000256" key="4">
    <source>
        <dbReference type="RuleBase" id="RU368036"/>
    </source>
</evidence>
<dbReference type="InterPro" id="IPR043137">
    <property type="entry name" value="GGT_ssub_C"/>
</dbReference>
<dbReference type="Gene3D" id="3.60.20.40">
    <property type="match status" value="1"/>
</dbReference>
<comment type="PTM">
    <text evidence="4">Cleaved by autocatalysis into a large and a small subunit.</text>
</comment>
<name>A0ABW4EHN4_9RHOB</name>
<evidence type="ECO:0000256" key="3">
    <source>
        <dbReference type="ARBA" id="ARBA00047417"/>
    </source>
</evidence>
<dbReference type="Proteomes" id="UP001597186">
    <property type="component" value="Unassembled WGS sequence"/>
</dbReference>
<dbReference type="PANTHER" id="PTHR43881">
    <property type="entry name" value="GAMMA-GLUTAMYLTRANSPEPTIDASE (AFU_ORTHOLOGUE AFUA_4G13580)"/>
    <property type="match status" value="1"/>
</dbReference>
<dbReference type="NCBIfam" id="TIGR00066">
    <property type="entry name" value="g_glut_trans"/>
    <property type="match status" value="1"/>
</dbReference>